<dbReference type="GO" id="GO:0016746">
    <property type="term" value="F:acyltransferase activity"/>
    <property type="evidence" value="ECO:0007669"/>
    <property type="project" value="UniProtKB-KW"/>
</dbReference>
<dbReference type="InterPro" id="IPR016181">
    <property type="entry name" value="Acyl_CoA_acyltransferase"/>
</dbReference>
<gene>
    <name evidence="2" type="ORF">ACEZDJ_33505</name>
</gene>
<dbReference type="InterPro" id="IPR000182">
    <property type="entry name" value="GNAT_dom"/>
</dbReference>
<evidence type="ECO:0000313" key="3">
    <source>
        <dbReference type="Proteomes" id="UP001592528"/>
    </source>
</evidence>
<keyword evidence="2" id="KW-0012">Acyltransferase</keyword>
<dbReference type="Pfam" id="PF13302">
    <property type="entry name" value="Acetyltransf_3"/>
    <property type="match status" value="1"/>
</dbReference>
<dbReference type="PANTHER" id="PTHR43792">
    <property type="entry name" value="GNAT FAMILY, PUTATIVE (AFU_ORTHOLOGUE AFUA_3G00765)-RELATED-RELATED"/>
    <property type="match status" value="1"/>
</dbReference>
<evidence type="ECO:0000259" key="1">
    <source>
        <dbReference type="PROSITE" id="PS51186"/>
    </source>
</evidence>
<accession>A0ABV6UXU9</accession>
<dbReference type="PANTHER" id="PTHR43792:SF16">
    <property type="entry name" value="N-ACETYLTRANSFERASE DOMAIN-CONTAINING PROTEIN"/>
    <property type="match status" value="1"/>
</dbReference>
<name>A0ABV6UXU9_9ACTN</name>
<reference evidence="2 3" key="1">
    <citation type="submission" date="2024-09" db="EMBL/GenBank/DDBJ databases">
        <authorList>
            <person name="Lee S.D."/>
        </authorList>
    </citation>
    <scope>NUCLEOTIDE SEQUENCE [LARGE SCALE GENOMIC DNA]</scope>
    <source>
        <strain evidence="2 3">N1-5</strain>
    </source>
</reference>
<keyword evidence="2" id="KW-0808">Transferase</keyword>
<dbReference type="RefSeq" id="WP_030248438.1">
    <property type="nucleotide sequence ID" value="NZ_JBHEZZ010000027.1"/>
</dbReference>
<dbReference type="PROSITE" id="PS51186">
    <property type="entry name" value="GNAT"/>
    <property type="match status" value="1"/>
</dbReference>
<comment type="caution">
    <text evidence="2">The sequence shown here is derived from an EMBL/GenBank/DDBJ whole genome shotgun (WGS) entry which is preliminary data.</text>
</comment>
<organism evidence="2 3">
    <name type="scientific">Streptacidiphilus cavernicola</name>
    <dbReference type="NCBI Taxonomy" id="3342716"/>
    <lineage>
        <taxon>Bacteria</taxon>
        <taxon>Bacillati</taxon>
        <taxon>Actinomycetota</taxon>
        <taxon>Actinomycetes</taxon>
        <taxon>Kitasatosporales</taxon>
        <taxon>Streptomycetaceae</taxon>
        <taxon>Streptacidiphilus</taxon>
    </lineage>
</organism>
<dbReference type="Proteomes" id="UP001592528">
    <property type="component" value="Unassembled WGS sequence"/>
</dbReference>
<dbReference type="CDD" id="cd04301">
    <property type="entry name" value="NAT_SF"/>
    <property type="match status" value="1"/>
</dbReference>
<feature type="domain" description="N-acetyltransferase" evidence="1">
    <location>
        <begin position="13"/>
        <end position="177"/>
    </location>
</feature>
<dbReference type="EC" id="2.3.-.-" evidence="2"/>
<sequence length="181" mass="19932">MEHPAEVLVYDRVELRRKRPDDVDAQHRLVLDSLEHLTPWMPWASDYSRDSLLEHLTAAQADWESGRSYDYAIVSEGETVGACSLMRRIGPGGWEIGYWIHPDRTGRGLVTMAVAALVEAAFALPGTTHVEIHHDEANAASGAVPRRLGFTVVSREKDPTRGGAPAESGITVVHRLDRAAC</sequence>
<dbReference type="Gene3D" id="3.40.630.30">
    <property type="match status" value="1"/>
</dbReference>
<proteinExistence type="predicted"/>
<evidence type="ECO:0000313" key="2">
    <source>
        <dbReference type="EMBL" id="MFC1406222.1"/>
    </source>
</evidence>
<dbReference type="SUPFAM" id="SSF55729">
    <property type="entry name" value="Acyl-CoA N-acyltransferases (Nat)"/>
    <property type="match status" value="1"/>
</dbReference>
<keyword evidence="3" id="KW-1185">Reference proteome</keyword>
<protein>
    <submittedName>
        <fullName evidence="2">GNAT family N-acetyltransferase</fullName>
        <ecNumber evidence="2">2.3.-.-</ecNumber>
    </submittedName>
</protein>
<dbReference type="EMBL" id="JBHEZZ010000027">
    <property type="protein sequence ID" value="MFC1406222.1"/>
    <property type="molecule type" value="Genomic_DNA"/>
</dbReference>
<dbReference type="InterPro" id="IPR051531">
    <property type="entry name" value="N-acetyltransferase"/>
</dbReference>